<dbReference type="AlphaFoldDB" id="A3SRP5"/>
<dbReference type="PANTHER" id="PTHR37421">
    <property type="entry name" value="UPF0260 PROTEIN YCGN"/>
    <property type="match status" value="1"/>
</dbReference>
<keyword evidence="3" id="KW-1185">Reference proteome</keyword>
<proteinExistence type="inferred from homology"/>
<name>A3SRP5_ROSNI</name>
<dbReference type="eggNOG" id="COG2983">
    <property type="taxonomic scope" value="Bacteria"/>
</dbReference>
<organism evidence="2 3">
    <name type="scientific">Roseovarius nubinhibens (strain ATCC BAA-591 / DSM 15170 / ISM)</name>
    <dbReference type="NCBI Taxonomy" id="89187"/>
    <lineage>
        <taxon>Bacteria</taxon>
        <taxon>Pseudomonadati</taxon>
        <taxon>Pseudomonadota</taxon>
        <taxon>Alphaproteobacteria</taxon>
        <taxon>Rhodobacterales</taxon>
        <taxon>Roseobacteraceae</taxon>
        <taxon>Roseovarius</taxon>
    </lineage>
</organism>
<reference evidence="2 3" key="1">
    <citation type="submission" date="2005-12" db="EMBL/GenBank/DDBJ databases">
        <authorList>
            <person name="Moran M.A."/>
            <person name="Ferriera S."/>
            <person name="Johnson J."/>
            <person name="Kravitz S."/>
            <person name="Halpern A."/>
            <person name="Remington K."/>
            <person name="Beeson K."/>
            <person name="Tran B."/>
            <person name="Rogers Y.-H."/>
            <person name="Friedman R."/>
            <person name="Venter J.C."/>
        </authorList>
    </citation>
    <scope>NUCLEOTIDE SEQUENCE [LARGE SCALE GENOMIC DNA]</scope>
    <source>
        <strain evidence="3">ATCC BAA-591 / DSM 15170 / ISM</strain>
    </source>
</reference>
<comment type="similarity">
    <text evidence="1">Belongs to the UPF0260 family.</text>
</comment>
<dbReference type="EMBL" id="AALY01000004">
    <property type="protein sequence ID" value="EAP75268.1"/>
    <property type="molecule type" value="Genomic_DNA"/>
</dbReference>
<dbReference type="RefSeq" id="WP_009814367.1">
    <property type="nucleotide sequence ID" value="NZ_CH724156.1"/>
</dbReference>
<comment type="caution">
    <text evidence="2">The sequence shown here is derived from an EMBL/GenBank/DDBJ whole genome shotgun (WGS) entry which is preliminary data.</text>
</comment>
<dbReference type="InterPro" id="IPR005358">
    <property type="entry name" value="Puta_zinc/iron-chelating_dom"/>
</dbReference>
<sequence length="164" mass="18946">MSRAFSDGPEDPINRDGLRPRFWETTPLNRMTRPEWEALCDGCGKCCLNKIEDEDSGEVALTRVACRLFDDTTCRCAQYPIRHQFVPECISLDANTLETHLYWMPETCAYKLLWQGKPLYDWHPLISGTAESVHEAGVSMRHRTVPEFEVGEDDWEDHIIEEPT</sequence>
<dbReference type="STRING" id="89187.ISM_11790"/>
<evidence type="ECO:0000313" key="3">
    <source>
        <dbReference type="Proteomes" id="UP000005954"/>
    </source>
</evidence>
<protein>
    <recommendedName>
        <fullName evidence="1">UPF0260 protein ISM_11790</fullName>
    </recommendedName>
</protein>
<gene>
    <name evidence="2" type="ORF">ISM_11790</name>
</gene>
<dbReference type="PIRSF" id="PIRSF006173">
    <property type="entry name" value="UCP006173"/>
    <property type="match status" value="1"/>
</dbReference>
<dbReference type="InterPro" id="IPR008228">
    <property type="entry name" value="UCP006173"/>
</dbReference>
<dbReference type="Proteomes" id="UP000005954">
    <property type="component" value="Unassembled WGS sequence"/>
</dbReference>
<dbReference type="HAMAP" id="MF_00676">
    <property type="entry name" value="UPF0260"/>
    <property type="match status" value="1"/>
</dbReference>
<dbReference type="NCBIfam" id="NF003507">
    <property type="entry name" value="PRK05170.2-5"/>
    <property type="match status" value="1"/>
</dbReference>
<dbReference type="HOGENOM" id="CLU_109769_1_0_5"/>
<evidence type="ECO:0000313" key="2">
    <source>
        <dbReference type="EMBL" id="EAP75268.1"/>
    </source>
</evidence>
<dbReference type="Pfam" id="PF03692">
    <property type="entry name" value="CxxCxxCC"/>
    <property type="match status" value="1"/>
</dbReference>
<dbReference type="PANTHER" id="PTHR37421:SF1">
    <property type="entry name" value="UPF0260 PROTEIN YCGN"/>
    <property type="match status" value="1"/>
</dbReference>
<accession>A3SRP5</accession>
<dbReference type="NCBIfam" id="NF003501">
    <property type="entry name" value="PRK05170.1-5"/>
    <property type="match status" value="1"/>
</dbReference>
<evidence type="ECO:0000256" key="1">
    <source>
        <dbReference type="HAMAP-Rule" id="MF_00676"/>
    </source>
</evidence>
<dbReference type="OrthoDB" id="9786855at2"/>